<dbReference type="GO" id="GO:0003700">
    <property type="term" value="F:DNA-binding transcription factor activity"/>
    <property type="evidence" value="ECO:0007669"/>
    <property type="project" value="InterPro"/>
</dbReference>
<evidence type="ECO:0000313" key="2">
    <source>
        <dbReference type="EMBL" id="RCV55298.1"/>
    </source>
</evidence>
<keyword evidence="3" id="KW-1185">Reference proteome</keyword>
<evidence type="ECO:0000259" key="1">
    <source>
        <dbReference type="Pfam" id="PF01022"/>
    </source>
</evidence>
<reference evidence="2 3" key="1">
    <citation type="submission" date="2018-04" db="EMBL/GenBank/DDBJ databases">
        <title>Novel actinobacteria from marine sediment.</title>
        <authorList>
            <person name="Ng Z.Y."/>
            <person name="Tan G.Y.A."/>
        </authorList>
    </citation>
    <scope>NUCLEOTIDE SEQUENCE [LARGE SCALE GENOMIC DNA]</scope>
    <source>
        <strain evidence="2 3">TPS81</strain>
    </source>
</reference>
<dbReference type="InterPro" id="IPR011991">
    <property type="entry name" value="ArsR-like_HTH"/>
</dbReference>
<name>A0A368T2N2_9ACTN</name>
<dbReference type="Pfam" id="PF01022">
    <property type="entry name" value="HTH_5"/>
    <property type="match status" value="1"/>
</dbReference>
<dbReference type="EMBL" id="QEIN01000149">
    <property type="protein sequence ID" value="RCV55298.1"/>
    <property type="molecule type" value="Genomic_DNA"/>
</dbReference>
<dbReference type="Gene3D" id="1.10.10.10">
    <property type="entry name" value="Winged helix-like DNA-binding domain superfamily/Winged helix DNA-binding domain"/>
    <property type="match status" value="1"/>
</dbReference>
<protein>
    <recommendedName>
        <fullName evidence="1">HTH arsR-type domain-containing protein</fullName>
    </recommendedName>
</protein>
<organism evidence="2 3">
    <name type="scientific">Marinitenerispora sediminis</name>
    <dbReference type="NCBI Taxonomy" id="1931232"/>
    <lineage>
        <taxon>Bacteria</taxon>
        <taxon>Bacillati</taxon>
        <taxon>Actinomycetota</taxon>
        <taxon>Actinomycetes</taxon>
        <taxon>Streptosporangiales</taxon>
        <taxon>Nocardiopsidaceae</taxon>
        <taxon>Marinitenerispora</taxon>
    </lineage>
</organism>
<dbReference type="SUPFAM" id="SSF46785">
    <property type="entry name" value="Winged helix' DNA-binding domain"/>
    <property type="match status" value="1"/>
</dbReference>
<comment type="caution">
    <text evidence="2">The sequence shown here is derived from an EMBL/GenBank/DDBJ whole genome shotgun (WGS) entry which is preliminary data.</text>
</comment>
<dbReference type="AlphaFoldDB" id="A0A368T2N2"/>
<dbReference type="CDD" id="cd00090">
    <property type="entry name" value="HTH_ARSR"/>
    <property type="match status" value="1"/>
</dbReference>
<proteinExistence type="predicted"/>
<accession>A0A368T2N2</accession>
<dbReference type="InterPro" id="IPR001845">
    <property type="entry name" value="HTH_ArsR_DNA-bd_dom"/>
</dbReference>
<dbReference type="Proteomes" id="UP000253318">
    <property type="component" value="Unassembled WGS sequence"/>
</dbReference>
<sequence length="312" mass="33842">MIEALFALDFLVRGPGRPRPGGWAQHARTRLAAPPAVLSDLERTVALGAELMPALYDPHAPGRGLAAVGLQDTRRPAEPRAVRPELPRALAALADVHRSAIAPYAESVRRLHQHTRRAFRRLIADHGLAAALEATGDGARWTAGTLTVDDGADREIVLEGQGTTLVPSVFLSRGPRFFSWPDPFSGRLTSVLVFPVCPHGRAPEALVKDDDRVPTPLHRLLGRTRTAILAQLERPKSSRELSEALNVSATTVSEHTSVLRKTGLISTTRAKNTMRHVVTPLGAMILRSPSAPQRTWCAECAHRNPAPLLRTA</sequence>
<dbReference type="InterPro" id="IPR036388">
    <property type="entry name" value="WH-like_DNA-bd_sf"/>
</dbReference>
<gene>
    <name evidence="2" type="ORF">DEF24_18115</name>
</gene>
<feature type="domain" description="HTH arsR-type" evidence="1">
    <location>
        <begin position="225"/>
        <end position="266"/>
    </location>
</feature>
<dbReference type="InterPro" id="IPR036390">
    <property type="entry name" value="WH_DNA-bd_sf"/>
</dbReference>
<evidence type="ECO:0000313" key="3">
    <source>
        <dbReference type="Proteomes" id="UP000253318"/>
    </source>
</evidence>